<dbReference type="RefSeq" id="WP_379665713.1">
    <property type="nucleotide sequence ID" value="NZ_JBHULH010000003.1"/>
</dbReference>
<keyword evidence="3" id="KW-1185">Reference proteome</keyword>
<comment type="caution">
    <text evidence="2">The sequence shown here is derived from an EMBL/GenBank/DDBJ whole genome shotgun (WGS) entry which is preliminary data.</text>
</comment>
<reference evidence="3" key="1">
    <citation type="journal article" date="2019" name="Int. J. Syst. Evol. Microbiol.">
        <title>The Global Catalogue of Microorganisms (GCM) 10K type strain sequencing project: providing services to taxonomists for standard genome sequencing and annotation.</title>
        <authorList>
            <consortium name="The Broad Institute Genomics Platform"/>
            <consortium name="The Broad Institute Genome Sequencing Center for Infectious Disease"/>
            <person name="Wu L."/>
            <person name="Ma J."/>
        </authorList>
    </citation>
    <scope>NUCLEOTIDE SEQUENCE [LARGE SCALE GENOMIC DNA]</scope>
    <source>
        <strain evidence="3">KCTC 52127</strain>
    </source>
</reference>
<organism evidence="2 3">
    <name type="scientific">Pseudotenacibaculum haliotis</name>
    <dbReference type="NCBI Taxonomy" id="1862138"/>
    <lineage>
        <taxon>Bacteria</taxon>
        <taxon>Pseudomonadati</taxon>
        <taxon>Bacteroidota</taxon>
        <taxon>Flavobacteriia</taxon>
        <taxon>Flavobacteriales</taxon>
        <taxon>Flavobacteriaceae</taxon>
        <taxon>Pseudotenacibaculum</taxon>
    </lineage>
</organism>
<sequence>MKKVFPLLAVFSLLLVACPPIPHHFAYKKIEYNAYTRGSSEYISLDRSVIKYVQNNQDTIRKPIRNKHNKHLYELLKNINLETLSGLKVPSKKHQYDGAMAATLSVYSFGDYKNTSPTFDDNNPPEELKELIDYIKGLVKK</sequence>
<evidence type="ECO:0000313" key="3">
    <source>
        <dbReference type="Proteomes" id="UP001597508"/>
    </source>
</evidence>
<feature type="signal peptide" evidence="1">
    <location>
        <begin position="1"/>
        <end position="17"/>
    </location>
</feature>
<evidence type="ECO:0000256" key="1">
    <source>
        <dbReference type="SAM" id="SignalP"/>
    </source>
</evidence>
<dbReference type="PROSITE" id="PS51257">
    <property type="entry name" value="PROKAR_LIPOPROTEIN"/>
    <property type="match status" value="1"/>
</dbReference>
<proteinExistence type="predicted"/>
<dbReference type="Proteomes" id="UP001597508">
    <property type="component" value="Unassembled WGS sequence"/>
</dbReference>
<evidence type="ECO:0000313" key="2">
    <source>
        <dbReference type="EMBL" id="MFD2567003.1"/>
    </source>
</evidence>
<keyword evidence="1" id="KW-0732">Signal</keyword>
<feature type="chain" id="PRO_5047148506" description="Lipoprotein" evidence="1">
    <location>
        <begin position="18"/>
        <end position="141"/>
    </location>
</feature>
<accession>A0ABW5LQA8</accession>
<dbReference type="EMBL" id="JBHULH010000003">
    <property type="protein sequence ID" value="MFD2567003.1"/>
    <property type="molecule type" value="Genomic_DNA"/>
</dbReference>
<gene>
    <name evidence="2" type="ORF">ACFSRZ_06440</name>
</gene>
<protein>
    <recommendedName>
        <fullName evidence="4">Lipoprotein</fullName>
    </recommendedName>
</protein>
<name>A0ABW5LQA8_9FLAO</name>
<evidence type="ECO:0008006" key="4">
    <source>
        <dbReference type="Google" id="ProtNLM"/>
    </source>
</evidence>